<gene>
    <name evidence="1" type="ORF">METZ01_LOCUS119729</name>
</gene>
<protein>
    <submittedName>
        <fullName evidence="1">Uncharacterized protein</fullName>
    </submittedName>
</protein>
<proteinExistence type="predicted"/>
<evidence type="ECO:0000313" key="1">
    <source>
        <dbReference type="EMBL" id="SVA66875.1"/>
    </source>
</evidence>
<reference evidence="1" key="1">
    <citation type="submission" date="2018-05" db="EMBL/GenBank/DDBJ databases">
        <authorList>
            <person name="Lanie J.A."/>
            <person name="Ng W.-L."/>
            <person name="Kazmierczak K.M."/>
            <person name="Andrzejewski T.M."/>
            <person name="Davidsen T.M."/>
            <person name="Wayne K.J."/>
            <person name="Tettelin H."/>
            <person name="Glass J.I."/>
            <person name="Rusch D."/>
            <person name="Podicherti R."/>
            <person name="Tsui H.-C.T."/>
            <person name="Winkler M.E."/>
        </authorList>
    </citation>
    <scope>NUCLEOTIDE SEQUENCE</scope>
</reference>
<sequence>MNKAVKITTQYLENYGDEENPHYKYKGGETLFVPFETEKLIYEENCYGPGEHSYYEAPDVSKATVDALVMQYLNAYNGLEFAFSYITSSEVVSVYDMEWEIDAAEEWDKPKVLTVADLKKGIKETAELKEKHEYEKENKLGTWSTIEPVSFTDKVDNLIHDMKEEEHFFNNGS</sequence>
<dbReference type="EMBL" id="UINC01015977">
    <property type="protein sequence ID" value="SVA66875.1"/>
    <property type="molecule type" value="Genomic_DNA"/>
</dbReference>
<name>A0A381XQ58_9ZZZZ</name>
<dbReference type="AlphaFoldDB" id="A0A381XQ58"/>
<organism evidence="1">
    <name type="scientific">marine metagenome</name>
    <dbReference type="NCBI Taxonomy" id="408172"/>
    <lineage>
        <taxon>unclassified sequences</taxon>
        <taxon>metagenomes</taxon>
        <taxon>ecological metagenomes</taxon>
    </lineage>
</organism>
<accession>A0A381XQ58</accession>